<proteinExistence type="predicted"/>
<evidence type="ECO:0000313" key="5">
    <source>
        <dbReference type="Proteomes" id="UP000290189"/>
    </source>
</evidence>
<geneLocation type="mitochondrion" evidence="3"/>
<feature type="compositionally biased region" description="Acidic residues" evidence="1">
    <location>
        <begin position="267"/>
        <end position="277"/>
    </location>
</feature>
<dbReference type="EMBL" id="OVEO01000012">
    <property type="protein sequence ID" value="SPQ99737.1"/>
    <property type="molecule type" value="Genomic_DNA"/>
</dbReference>
<organism evidence="2 4">
    <name type="scientific">Plasmodiophora brassicae</name>
    <name type="common">Clubroot disease agent</name>
    <dbReference type="NCBI Taxonomy" id="37360"/>
    <lineage>
        <taxon>Eukaryota</taxon>
        <taxon>Sar</taxon>
        <taxon>Rhizaria</taxon>
        <taxon>Endomyxa</taxon>
        <taxon>Phytomyxea</taxon>
        <taxon>Plasmodiophorida</taxon>
        <taxon>Plasmodiophoridae</taxon>
        <taxon>Plasmodiophora</taxon>
    </lineage>
</organism>
<protein>
    <submittedName>
        <fullName evidence="2">Uncharacterized protein</fullName>
    </submittedName>
</protein>
<evidence type="ECO:0000313" key="3">
    <source>
        <dbReference type="EMBL" id="SPQ99737.1"/>
    </source>
</evidence>
<keyword evidence="4" id="KW-1185">Reference proteome</keyword>
<dbReference type="EMBL" id="CDSF01000155">
    <property type="protein sequence ID" value="CEP03778.1"/>
    <property type="molecule type" value="Genomic_DNA"/>
</dbReference>
<dbReference type="Proteomes" id="UP000039324">
    <property type="component" value="Unassembled WGS sequence"/>
</dbReference>
<reference evidence="3 5" key="2">
    <citation type="submission" date="2018-03" db="EMBL/GenBank/DDBJ databases">
        <authorList>
            <person name="Fogelqvist J."/>
        </authorList>
    </citation>
    <scope>NUCLEOTIDE SEQUENCE [LARGE SCALE GENOMIC DNA]</scope>
</reference>
<sequence length="300" mass="32833">MATSCMVCGGSLARMTVQERTAHVNDCLDGNRAVDACPVCAVSMAHLTVAERNAHVDECSEDRKDDDDFVDDSVLNAFDSVDGAIDVGRPTFQCWVCAKVFNARAPVKSRLQHLVECTRVPMEVLQEIFVGGGDDDDEDDRAERWERCRGTAPARIVASIRRQLAVVDRQLLSLNLCRQNLQVQLDRAMSIASRLPQWERSAVMSAAVPERPAIVAEGVEGNVGTVVTEQAASAQRKPALKESVLGKRFARVADLPGPEDMRRCLEREDDDDDDDDSNQAAGPARDVNPFVGCFTQADSD</sequence>
<dbReference type="Proteomes" id="UP000290189">
    <property type="component" value="Unassembled WGS sequence"/>
</dbReference>
<gene>
    <name evidence="2" type="ORF">PBRA_003385</name>
    <name evidence="3" type="ORF">PLBR_LOCUS6952</name>
</gene>
<dbReference type="AlphaFoldDB" id="A0A0G4J841"/>
<evidence type="ECO:0000256" key="1">
    <source>
        <dbReference type="SAM" id="MobiDB-lite"/>
    </source>
</evidence>
<reference evidence="2 4" key="1">
    <citation type="submission" date="2015-02" db="EMBL/GenBank/DDBJ databases">
        <authorList>
            <person name="Chooi Y.-H."/>
        </authorList>
    </citation>
    <scope>NUCLEOTIDE SEQUENCE [LARGE SCALE GENOMIC DNA]</scope>
    <source>
        <strain evidence="2">E3</strain>
    </source>
</reference>
<keyword evidence="3" id="KW-0496">Mitochondrion</keyword>
<accession>A0A0G4J841</accession>
<feature type="region of interest" description="Disordered" evidence="1">
    <location>
        <begin position="258"/>
        <end position="300"/>
    </location>
</feature>
<name>A0A0G4J841_PLABS</name>
<evidence type="ECO:0000313" key="4">
    <source>
        <dbReference type="Proteomes" id="UP000039324"/>
    </source>
</evidence>
<evidence type="ECO:0000313" key="2">
    <source>
        <dbReference type="EMBL" id="CEP03778.1"/>
    </source>
</evidence>